<dbReference type="GO" id="GO:0043531">
    <property type="term" value="F:ADP binding"/>
    <property type="evidence" value="ECO:0007669"/>
    <property type="project" value="InterPro"/>
</dbReference>
<dbReference type="FunFam" id="1.10.10.10:FF:000322">
    <property type="entry name" value="Probable disease resistance protein At1g63360"/>
    <property type="match status" value="1"/>
</dbReference>
<dbReference type="InterPro" id="IPR058922">
    <property type="entry name" value="WHD_DRP"/>
</dbReference>
<feature type="domain" description="Disease resistance protein winged helix" evidence="11">
    <location>
        <begin position="486"/>
        <end position="557"/>
    </location>
</feature>
<keyword evidence="6 7" id="KW-0175">Coiled coil</keyword>
<dbReference type="InterPro" id="IPR044974">
    <property type="entry name" value="Disease_R_plants"/>
</dbReference>
<feature type="coiled-coil region" evidence="7">
    <location>
        <begin position="21"/>
        <end position="48"/>
    </location>
</feature>
<dbReference type="GO" id="GO:0002758">
    <property type="term" value="P:innate immune response-activating signaling pathway"/>
    <property type="evidence" value="ECO:0007669"/>
    <property type="project" value="UniProtKB-ARBA"/>
</dbReference>
<keyword evidence="5" id="KW-0611">Plant defense</keyword>
<dbReference type="Gene3D" id="3.80.10.10">
    <property type="entry name" value="Ribonuclease Inhibitor"/>
    <property type="match status" value="1"/>
</dbReference>
<dbReference type="GO" id="GO:0009626">
    <property type="term" value="P:plant-type hypersensitive response"/>
    <property type="evidence" value="ECO:0007669"/>
    <property type="project" value="UniProtKB-ARBA"/>
</dbReference>
<evidence type="ECO:0000256" key="7">
    <source>
        <dbReference type="SAM" id="Coils"/>
    </source>
</evidence>
<feature type="domain" description="Disease resistance R13L4/SHOC-2-like LRR" evidence="12">
    <location>
        <begin position="608"/>
        <end position="973"/>
    </location>
</feature>
<protein>
    <submittedName>
        <fullName evidence="14">Putative stripe rust resistance protein</fullName>
    </submittedName>
</protein>
<dbReference type="PANTHER" id="PTHR23155:SF983">
    <property type="entry name" value="NB-ARC DOMAIN CONTAINING PROTEIN, EXPRESSED"/>
    <property type="match status" value="1"/>
</dbReference>
<organism evidence="14">
    <name type="scientific">Oryza sativa subsp. indica</name>
    <name type="common">Rice</name>
    <dbReference type="NCBI Taxonomy" id="39946"/>
    <lineage>
        <taxon>Eukaryota</taxon>
        <taxon>Viridiplantae</taxon>
        <taxon>Streptophyta</taxon>
        <taxon>Embryophyta</taxon>
        <taxon>Tracheophyta</taxon>
        <taxon>Spermatophyta</taxon>
        <taxon>Magnoliopsida</taxon>
        <taxon>Liliopsida</taxon>
        <taxon>Poales</taxon>
        <taxon>Poaceae</taxon>
        <taxon>BOP clade</taxon>
        <taxon>Oryzoideae</taxon>
        <taxon>Oryzeae</taxon>
        <taxon>Oryzinae</taxon>
        <taxon>Oryza</taxon>
        <taxon>Oryza sativa</taxon>
    </lineage>
</organism>
<feature type="region of interest" description="Disordered" evidence="8">
    <location>
        <begin position="983"/>
        <end position="1031"/>
    </location>
</feature>
<evidence type="ECO:0000256" key="3">
    <source>
        <dbReference type="ARBA" id="ARBA00022737"/>
    </source>
</evidence>
<dbReference type="InterPro" id="IPR036388">
    <property type="entry name" value="WH-like_DNA-bd_sf"/>
</dbReference>
<accession>A0A679B9A3</accession>
<evidence type="ECO:0000259" key="9">
    <source>
        <dbReference type="Pfam" id="PF00931"/>
    </source>
</evidence>
<dbReference type="EMBL" id="AP011488">
    <property type="protein sequence ID" value="BBD82515.1"/>
    <property type="molecule type" value="Genomic_DNA"/>
</dbReference>
<dbReference type="InterPro" id="IPR041118">
    <property type="entry name" value="Rx_N"/>
</dbReference>
<feature type="region of interest" description="Disordered" evidence="8">
    <location>
        <begin position="145"/>
        <end position="165"/>
    </location>
</feature>
<dbReference type="InterPro" id="IPR002182">
    <property type="entry name" value="NB-ARC"/>
</dbReference>
<name>A0A679B9A3_ORYSI</name>
<dbReference type="Gene3D" id="1.10.10.10">
    <property type="entry name" value="Winged helix-like DNA-binding domain superfamily/Winged helix DNA-binding domain"/>
    <property type="match status" value="1"/>
</dbReference>
<evidence type="ECO:0000259" key="12">
    <source>
        <dbReference type="Pfam" id="PF23598"/>
    </source>
</evidence>
<sequence length="1049" mass="117710">MASAAASAFLEAVMGKLFMVLDKEYNKHKALEQEISSLQQEFRMVAAAMDDKLLSMGRSDARTAVARLHAEEMLDLEHDIEDCVDRFMHLLTCKHNSLSGRTSLVCRVKHEVKKVQSRSSFSEEIQKLRRRLSEAQQRSFGLHAYGGFQDKSKSPRNPSKGIYTVPLRFGPSLRRRASAPLRQKPGQYLEVNLEQLQQPSGCKPAESRSSTSSSTPCRAACSPVGIGEPMEELLSLLDEVEGEPEQVRVISIVGFGGLGKTTLAKAVYDSPRAKDRFSHRAWVTAGGSPETTDWMREILRDVLQQVRPDNAMDVDAQHLEASLREYLKDKRYLIVIDDIDVDQLRIIESIFPDNGTGSRIIVTTDNQQVANTCSHGNGYVYQMKTLGKEDSKKLAFSGLRSVEPGQGPASLLAKCDGLPLALVSVSDYLKSSSEPTGELCAELCLNLGSDLKEDGHYSFAQLRKVLLDNYDSFSGYTLSCLLYLGIFPNNRPLKKKVVIRRWLAEGYARSDDPRRSEEYTADKNFRKLIDRNIIQPVDTRNNSEVKTCKTHGIMHEFLLNKSLAQRFIGTSLHDHPRVGINTSNARHLSVDAAKQTECVASDEELSRVRSLTIFGDAGDTISCLRKCKLLRVLDLQECNGLNDDHLKHIYELWHLKYLSLGGYINEFPRSIQGLHCLETLDLRRTEIKFLPIEAIMLPHLAHLFGKFMLHKDDLKNAKKMSKLQKFFSSNKSNLKTLAGFITEEGKEFLQLIGHMKKLRKVKIWCKHVEGSSNYIADLSKAIQEFTKTPIDMDRVRFLSLDSEECSENFLSSIHLEPCSEDYKYTLKSLKLHGNLLQLPLFVTLLSGLIELCISSATLTQEHLSALTNLNSLLYLKLVADKLENFEIKLGAFLSLRRLCFVGKNAASALPKFEQGAMPNLVSLQLLCQGLVGLSGIEIRHLKHLKEVTIDSRVTAQTRQDWEQAAKNHPNRPRVLLLGEVHSVESEEPGRPMEKRRICVGQASSEDERDSSLKRMRLSDPSSSRLQVIGHPHPVVVTATEAASQPSMAN</sequence>
<dbReference type="SUPFAM" id="SSF52058">
    <property type="entry name" value="L domain-like"/>
    <property type="match status" value="1"/>
</dbReference>
<dbReference type="InterPro" id="IPR032675">
    <property type="entry name" value="LRR_dom_sf"/>
</dbReference>
<evidence type="ECO:0000313" key="13">
    <source>
        <dbReference type="EMBL" id="BBD82515.1"/>
    </source>
</evidence>
<dbReference type="PRINTS" id="PR00364">
    <property type="entry name" value="DISEASERSIST"/>
</dbReference>
<comment type="similarity">
    <text evidence="1">Belongs to the disease resistance NB-LRR family.</text>
</comment>
<dbReference type="GO" id="GO:0042742">
    <property type="term" value="P:defense response to bacterium"/>
    <property type="evidence" value="ECO:0007669"/>
    <property type="project" value="UniProtKB-ARBA"/>
</dbReference>
<evidence type="ECO:0000259" key="11">
    <source>
        <dbReference type="Pfam" id="PF23559"/>
    </source>
</evidence>
<dbReference type="InterPro" id="IPR027417">
    <property type="entry name" value="P-loop_NTPase"/>
</dbReference>
<evidence type="ECO:0000256" key="2">
    <source>
        <dbReference type="ARBA" id="ARBA00022614"/>
    </source>
</evidence>
<dbReference type="Gene3D" id="1.20.5.4130">
    <property type="match status" value="1"/>
</dbReference>
<feature type="compositionally biased region" description="Basic and acidic residues" evidence="8">
    <location>
        <begin position="983"/>
        <end position="996"/>
    </location>
</feature>
<dbReference type="InterPro" id="IPR055414">
    <property type="entry name" value="LRR_R13L4/SHOC2-like"/>
</dbReference>
<dbReference type="PANTHER" id="PTHR23155">
    <property type="entry name" value="DISEASE RESISTANCE PROTEIN RP"/>
    <property type="match status" value="1"/>
</dbReference>
<keyword evidence="3" id="KW-0677">Repeat</keyword>
<proteinExistence type="inferred from homology"/>
<evidence type="ECO:0000259" key="10">
    <source>
        <dbReference type="Pfam" id="PF18052"/>
    </source>
</evidence>
<gene>
    <name evidence="14" type="primary">K0358C04.15</name>
    <name evidence="13" type="synonym">K0177A07.42</name>
</gene>
<feature type="domain" description="Disease resistance N-terminal" evidence="10">
    <location>
        <begin position="9"/>
        <end position="97"/>
    </location>
</feature>
<dbReference type="EMBL" id="AP011489">
    <property type="protein sequence ID" value="BBD82527.1"/>
    <property type="molecule type" value="Genomic_DNA"/>
</dbReference>
<dbReference type="Pfam" id="PF23559">
    <property type="entry name" value="WHD_DRP"/>
    <property type="match status" value="1"/>
</dbReference>
<keyword evidence="4" id="KW-0547">Nucleotide-binding</keyword>
<evidence type="ECO:0000256" key="8">
    <source>
        <dbReference type="SAM" id="MobiDB-lite"/>
    </source>
</evidence>
<dbReference type="Pfam" id="PF23598">
    <property type="entry name" value="LRR_14"/>
    <property type="match status" value="1"/>
</dbReference>
<dbReference type="Gene3D" id="3.40.50.300">
    <property type="entry name" value="P-loop containing nucleotide triphosphate hydrolases"/>
    <property type="match status" value="1"/>
</dbReference>
<dbReference type="Pfam" id="PF00931">
    <property type="entry name" value="NB-ARC"/>
    <property type="match status" value="1"/>
</dbReference>
<evidence type="ECO:0000256" key="5">
    <source>
        <dbReference type="ARBA" id="ARBA00022821"/>
    </source>
</evidence>
<reference evidence="13" key="1">
    <citation type="submission" date="2009-05" db="EMBL/GenBank/DDBJ databases">
        <title>Oryza sativa Indica Group genomic DNA, chromosome 11, BAC clone:K0177A07, cultivar:Kasalath.</title>
        <authorList>
            <person name="Matsumoto T."/>
            <person name="Wu J."/>
            <person name="Kanamori H."/>
        </authorList>
    </citation>
    <scope>NUCLEOTIDE SEQUENCE</scope>
</reference>
<evidence type="ECO:0000313" key="14">
    <source>
        <dbReference type="EMBL" id="BBD82527.1"/>
    </source>
</evidence>
<dbReference type="Pfam" id="PF18052">
    <property type="entry name" value="Rx_N"/>
    <property type="match status" value="1"/>
</dbReference>
<evidence type="ECO:0000256" key="1">
    <source>
        <dbReference type="ARBA" id="ARBA00008894"/>
    </source>
</evidence>
<dbReference type="SUPFAM" id="SSF52540">
    <property type="entry name" value="P-loop containing nucleoside triphosphate hydrolases"/>
    <property type="match status" value="1"/>
</dbReference>
<feature type="domain" description="NB-ARC" evidence="9">
    <location>
        <begin position="229"/>
        <end position="394"/>
    </location>
</feature>
<reference evidence="14" key="2">
    <citation type="submission" date="2009-05" db="EMBL/GenBank/DDBJ databases">
        <title>Oryza sativa Indica Group genomic DNA, chromosome 11, BAC clone:K0358C04, cultivar:Kasalath.</title>
        <authorList>
            <person name="Matsumoto T."/>
            <person name="Wu J."/>
            <person name="Kanamori H."/>
        </authorList>
    </citation>
    <scope>NUCLEOTIDE SEQUENCE</scope>
</reference>
<evidence type="ECO:0000256" key="4">
    <source>
        <dbReference type="ARBA" id="ARBA00022741"/>
    </source>
</evidence>
<dbReference type="AlphaFoldDB" id="A0A679B9A3"/>
<keyword evidence="2" id="KW-0433">Leucine-rich repeat</keyword>
<evidence type="ECO:0000256" key="6">
    <source>
        <dbReference type="ARBA" id="ARBA00023054"/>
    </source>
</evidence>